<reference evidence="1 2" key="1">
    <citation type="submission" date="2018-04" db="EMBL/GenBank/DDBJ databases">
        <title>Genomic Encyclopedia of Type Strains, Phase IV (KMG-IV): sequencing the most valuable type-strain genomes for metagenomic binning, comparative biology and taxonomic classification.</title>
        <authorList>
            <person name="Goeker M."/>
        </authorList>
    </citation>
    <scope>NUCLEOTIDE SEQUENCE [LARGE SCALE GENOMIC DNA]</scope>
    <source>
        <strain evidence="1 2">DSM 14823</strain>
    </source>
</reference>
<dbReference type="EMBL" id="QEKH01000029">
    <property type="protein sequence ID" value="PVY38002.1"/>
    <property type="molecule type" value="Genomic_DNA"/>
</dbReference>
<dbReference type="AlphaFoldDB" id="A0A2U1ANK7"/>
<evidence type="ECO:0000313" key="2">
    <source>
        <dbReference type="Proteomes" id="UP000245959"/>
    </source>
</evidence>
<keyword evidence="2" id="KW-1185">Reference proteome</keyword>
<comment type="caution">
    <text evidence="1">The sequence shown here is derived from an EMBL/GenBank/DDBJ whole genome shotgun (WGS) entry which is preliminary data.</text>
</comment>
<dbReference type="Proteomes" id="UP000245959">
    <property type="component" value="Unassembled WGS sequence"/>
</dbReference>
<dbReference type="RefSeq" id="WP_116885234.1">
    <property type="nucleotide sequence ID" value="NZ_CABMMC010000032.1"/>
</dbReference>
<protein>
    <recommendedName>
        <fullName evidence="3">Oligogalacturonide lyase</fullName>
    </recommendedName>
</protein>
<dbReference type="Gene3D" id="2.130.10.10">
    <property type="entry name" value="YVTN repeat-like/Quinoprotein amine dehydrogenase"/>
    <property type="match status" value="1"/>
</dbReference>
<evidence type="ECO:0000313" key="1">
    <source>
        <dbReference type="EMBL" id="PVY38002.1"/>
    </source>
</evidence>
<dbReference type="OrthoDB" id="8432779at2"/>
<accession>A0A2U1ANK7</accession>
<dbReference type="SUPFAM" id="SSF82171">
    <property type="entry name" value="DPP6 N-terminal domain-like"/>
    <property type="match status" value="1"/>
</dbReference>
<proteinExistence type="predicted"/>
<organism evidence="1 2">
    <name type="scientific">Victivallis vadensis</name>
    <dbReference type="NCBI Taxonomy" id="172901"/>
    <lineage>
        <taxon>Bacteria</taxon>
        <taxon>Pseudomonadati</taxon>
        <taxon>Lentisphaerota</taxon>
        <taxon>Lentisphaeria</taxon>
        <taxon>Victivallales</taxon>
        <taxon>Victivallaceae</taxon>
        <taxon>Victivallis</taxon>
    </lineage>
</organism>
<dbReference type="GeneID" id="78296513"/>
<gene>
    <name evidence="1" type="ORF">C8D82_12924</name>
</gene>
<dbReference type="InterPro" id="IPR015943">
    <property type="entry name" value="WD40/YVTN_repeat-like_dom_sf"/>
</dbReference>
<evidence type="ECO:0008006" key="3">
    <source>
        <dbReference type="Google" id="ProtNLM"/>
    </source>
</evidence>
<name>A0A2U1ANK7_9BACT</name>
<sequence length="370" mass="42113">MKTPETSRNFTRRRDPASGAASLILTGRVAACQQSFYFVNDGFSADGRYLWFYCANPPSKAYCLGLLDFESDRMHVFPETQFLDASPAVKPETGEVWFFSRTELWKLAPHPEARPEYVNRLPDEIVRGRNPVRVATHITFSPRGDAICIDAGFGRECFLGEMPLDGGPCNIWERIPFYANHAQFSPVDPDVILFCQDGCNDIVTGESIPYTQRIWTIRRNGKAAAFFPGEETPMHGHEWWSADGRYIWFVHYGHGTFKADLNTHELIRVRPTPLPISHSHADRTDTLLATDICCEEWDHMSVLFTDLTNGKEVFLVNAMPKIPYIKRNYHCHPHPHFSVSDRYITYTTTLNEQVNVAVAPVAPLLDRTRG</sequence>